<name>A0A930YAV2_9ACTN</name>
<keyword evidence="2" id="KW-1185">Reference proteome</keyword>
<protein>
    <recommendedName>
        <fullName evidence="3">SnoaL-like domain-containing protein</fullName>
    </recommendedName>
</protein>
<comment type="caution">
    <text evidence="1">The sequence shown here is derived from an EMBL/GenBank/DDBJ whole genome shotgun (WGS) entry which is preliminary data.</text>
</comment>
<proteinExistence type="predicted"/>
<organism evidence="1 2">
    <name type="scientific">Nocardioides acrostichi</name>
    <dbReference type="NCBI Taxonomy" id="2784339"/>
    <lineage>
        <taxon>Bacteria</taxon>
        <taxon>Bacillati</taxon>
        <taxon>Actinomycetota</taxon>
        <taxon>Actinomycetes</taxon>
        <taxon>Propionibacteriales</taxon>
        <taxon>Nocardioidaceae</taxon>
        <taxon>Nocardioides</taxon>
    </lineage>
</organism>
<dbReference type="AlphaFoldDB" id="A0A930YAV2"/>
<dbReference type="Proteomes" id="UP000656804">
    <property type="component" value="Unassembled WGS sequence"/>
</dbReference>
<reference evidence="1" key="1">
    <citation type="submission" date="2020-11" db="EMBL/GenBank/DDBJ databases">
        <title>Nocardioides sp. CBS4Y-1, whole genome shotgun sequence.</title>
        <authorList>
            <person name="Tuo L."/>
        </authorList>
    </citation>
    <scope>NUCLEOTIDE SEQUENCE</scope>
    <source>
        <strain evidence="1">CBS4Y-1</strain>
    </source>
</reference>
<evidence type="ECO:0008006" key="3">
    <source>
        <dbReference type="Google" id="ProtNLM"/>
    </source>
</evidence>
<evidence type="ECO:0000313" key="1">
    <source>
        <dbReference type="EMBL" id="MBF4161783.1"/>
    </source>
</evidence>
<evidence type="ECO:0000313" key="2">
    <source>
        <dbReference type="Proteomes" id="UP000656804"/>
    </source>
</evidence>
<accession>A0A930YAV2</accession>
<dbReference type="EMBL" id="JADIVZ010000003">
    <property type="protein sequence ID" value="MBF4161783.1"/>
    <property type="molecule type" value="Genomic_DNA"/>
</dbReference>
<gene>
    <name evidence="1" type="ORF">ISG29_08770</name>
</gene>
<sequence>MAEGAEQLAIEDVYYDFWSERLHMFHTLKVDRDYWYSLATGDAAQGPIDYVEQLKKTGLRVDGGAIIAINRLTVKGDNATVVSCIRNTSREVDRKTGASTEIPTMKFRSKETLERTGPDWRVATTINLPGNQPCDYR</sequence>